<evidence type="ECO:0000313" key="6">
    <source>
        <dbReference type="Proteomes" id="UP000031512"/>
    </source>
</evidence>
<name>L0AZ90_THEEQ</name>
<dbReference type="CDD" id="cd18793">
    <property type="entry name" value="SF2_C_SNF"/>
    <property type="match status" value="1"/>
</dbReference>
<evidence type="ECO:0000256" key="1">
    <source>
        <dbReference type="ARBA" id="ARBA00022801"/>
    </source>
</evidence>
<dbReference type="GeneID" id="15805833"/>
<dbReference type="PROSITE" id="PS51194">
    <property type="entry name" value="HELICASE_CTER"/>
    <property type="match status" value="1"/>
</dbReference>
<evidence type="ECO:0000256" key="2">
    <source>
        <dbReference type="SAM" id="MobiDB-lite"/>
    </source>
</evidence>
<dbReference type="STRING" id="1537102.L0AZ90"/>
<dbReference type="AlphaFoldDB" id="L0AZ90"/>
<keyword evidence="5" id="KW-0547">Nucleotide-binding</keyword>
<dbReference type="SMART" id="SM00490">
    <property type="entry name" value="HELICc"/>
    <property type="match status" value="1"/>
</dbReference>
<dbReference type="InterPro" id="IPR000330">
    <property type="entry name" value="SNF2_N"/>
</dbReference>
<dbReference type="RefSeq" id="XP_004830548.1">
    <property type="nucleotide sequence ID" value="XM_004830491.1"/>
</dbReference>
<dbReference type="SMART" id="SM00487">
    <property type="entry name" value="DEXDc"/>
    <property type="match status" value="1"/>
</dbReference>
<keyword evidence="5" id="KW-0067">ATP-binding</keyword>
<feature type="compositionally biased region" description="Low complexity" evidence="2">
    <location>
        <begin position="84"/>
        <end position="97"/>
    </location>
</feature>
<dbReference type="PANTHER" id="PTHR10799">
    <property type="entry name" value="SNF2/RAD54 HELICASE FAMILY"/>
    <property type="match status" value="1"/>
</dbReference>
<keyword evidence="5" id="KW-0808">Transferase</keyword>
<dbReference type="GO" id="GO:0004386">
    <property type="term" value="F:helicase activity"/>
    <property type="evidence" value="ECO:0007669"/>
    <property type="project" value="UniProtKB-KW"/>
</dbReference>
<keyword evidence="6" id="KW-1185">Reference proteome</keyword>
<dbReference type="CDD" id="cd17919">
    <property type="entry name" value="DEXHc_Snf"/>
    <property type="match status" value="1"/>
</dbReference>
<dbReference type="InterPro" id="IPR001650">
    <property type="entry name" value="Helicase_C-like"/>
</dbReference>
<feature type="region of interest" description="Disordered" evidence="2">
    <location>
        <begin position="42"/>
        <end position="117"/>
    </location>
</feature>
<feature type="compositionally biased region" description="Basic and acidic residues" evidence="2">
    <location>
        <begin position="102"/>
        <end position="116"/>
    </location>
</feature>
<keyword evidence="5" id="KW-0347">Helicase</keyword>
<sequence>MNLDSIKIPLHKDKQCTGVKQNEGDSELTVVSIFAKKVENHAQSLNGNDIDNFASGKMQSELKGNDNATHTDKQTKKRRKLKQRQLSNESQSSDSDSPPTPHETKEEVRQQKEEARQRRHIMANLEALELSFKVSQAVLATLSSGMCLDANSSETNVLSNSIVSGSCRFTQSFGDLSIFERAPMFSKLKIYQKCGVHWLALLHSVENANGILADEMGLGKTAQTCVFLSWLYMLEDLHSSLIIVPTTILDSWVSELERWAPNLAGKIIKYHGTQNVRFKIADQVLERVEDGESLIIVSTLGTLSSKEDIRIFRELNEFEYLIVDEAHALKNSETIAYRRLNNSFNITHRLLLTGTPVQNRSDELCNLLQFAMPDVFDQARVEEGIRYLAENEEDAIDMRPSLKDYLRGIKSHFRFTKSLDTTSMSKSSIDEGSVAAINSIGIENRKLRRLDSVDTPKNESETPLTQNEAKTELEGVKMENVADTQSIPLELRILQGLVAPFILRRLKRAVIHELPPKYTHIVKCKMTETQHKLYQSEVDLRVQSNKNESALRSICSGFLASMDVQSTEAQNIQPMQDEGYLESTKDTKTPDETESSDFNLRRDDSFIKSLIFRLRRICNHPLLVQGCFYDEDKMKVIVDHFASKVEGFCETTRERVDKEIRNWCDFEVHRAIRGIVEAGDKALAHLQIPPEMFLQSAKVLQLFEIINDEEKVLVFSQFTTYLDVIEECLAINGNVQFLRLDGALPAKDRRDVVNRFVDDPKVKVLLISTKAGGLGLNLTVAKTVVLMDQDWNPHNDAQAEDRAHRIGQTKPVHVHRLCCENSVEEYILECCKRKLRLDDAFGGKMHEG</sequence>
<evidence type="ECO:0000259" key="4">
    <source>
        <dbReference type="PROSITE" id="PS51194"/>
    </source>
</evidence>
<organism evidence="5 6">
    <name type="scientific">Theileria equi strain WA</name>
    <dbReference type="NCBI Taxonomy" id="1537102"/>
    <lineage>
        <taxon>Eukaryota</taxon>
        <taxon>Sar</taxon>
        <taxon>Alveolata</taxon>
        <taxon>Apicomplexa</taxon>
        <taxon>Aconoidasida</taxon>
        <taxon>Piroplasmida</taxon>
        <taxon>Theileriidae</taxon>
        <taxon>Theileria</taxon>
    </lineage>
</organism>
<dbReference type="Gene3D" id="3.40.50.10810">
    <property type="entry name" value="Tandem AAA-ATPase domain"/>
    <property type="match status" value="2"/>
</dbReference>
<dbReference type="InterPro" id="IPR014001">
    <property type="entry name" value="Helicase_ATP-bd"/>
</dbReference>
<protein>
    <submittedName>
        <fullName evidence="5">Helicase family member protein</fullName>
        <ecNumber evidence="5">2.7.11.1</ecNumber>
    </submittedName>
</protein>
<dbReference type="GO" id="GO:0005524">
    <property type="term" value="F:ATP binding"/>
    <property type="evidence" value="ECO:0007669"/>
    <property type="project" value="InterPro"/>
</dbReference>
<dbReference type="EC" id="2.7.11.1" evidence="5"/>
<dbReference type="Proteomes" id="UP000031512">
    <property type="component" value="Chromosome 3"/>
</dbReference>
<dbReference type="eggNOG" id="KOG0388">
    <property type="taxonomic scope" value="Eukaryota"/>
</dbReference>
<proteinExistence type="predicted"/>
<dbReference type="OrthoDB" id="361766at2759"/>
<evidence type="ECO:0000313" key="5">
    <source>
        <dbReference type="EMBL" id="AFZ80882.1"/>
    </source>
</evidence>
<dbReference type="VEuPathDB" id="PiroplasmaDB:BEWA_002890"/>
<dbReference type="GO" id="GO:0016787">
    <property type="term" value="F:hydrolase activity"/>
    <property type="evidence" value="ECO:0007669"/>
    <property type="project" value="UniProtKB-KW"/>
</dbReference>
<dbReference type="Gene3D" id="3.40.50.300">
    <property type="entry name" value="P-loop containing nucleotide triphosphate hydrolases"/>
    <property type="match status" value="2"/>
</dbReference>
<reference evidence="5 6" key="1">
    <citation type="journal article" date="2012" name="BMC Genomics">
        <title>Comparative genomic analysis and phylogenetic position of Theileria equi.</title>
        <authorList>
            <person name="Kappmeyer L.S."/>
            <person name="Thiagarajan M."/>
            <person name="Herndon D.R."/>
            <person name="Ramsay J.D."/>
            <person name="Caler E."/>
            <person name="Djikeng A."/>
            <person name="Gillespie J.J."/>
            <person name="Lau A.O."/>
            <person name="Roalson E.H."/>
            <person name="Silva J.C."/>
            <person name="Silva M.G."/>
            <person name="Suarez C.E."/>
            <person name="Ueti M.W."/>
            <person name="Nene V.M."/>
            <person name="Mealey R.H."/>
            <person name="Knowles D.P."/>
            <person name="Brayton K.A."/>
        </authorList>
    </citation>
    <scope>NUCLEOTIDE SEQUENCE [LARGE SCALE GENOMIC DNA]</scope>
    <source>
        <strain evidence="5 6">WA</strain>
    </source>
</reference>
<dbReference type="InterPro" id="IPR049730">
    <property type="entry name" value="SNF2/RAD54-like_C"/>
</dbReference>
<gene>
    <name evidence="5" type="ORF">BEWA_002890</name>
</gene>
<keyword evidence="1" id="KW-0378">Hydrolase</keyword>
<accession>L0AZ90</accession>
<feature type="region of interest" description="Disordered" evidence="2">
    <location>
        <begin position="571"/>
        <end position="596"/>
    </location>
</feature>
<dbReference type="GO" id="GO:0004674">
    <property type="term" value="F:protein serine/threonine kinase activity"/>
    <property type="evidence" value="ECO:0007669"/>
    <property type="project" value="UniProtKB-EC"/>
</dbReference>
<dbReference type="InterPro" id="IPR027417">
    <property type="entry name" value="P-loop_NTPase"/>
</dbReference>
<evidence type="ECO:0000259" key="3">
    <source>
        <dbReference type="PROSITE" id="PS51192"/>
    </source>
</evidence>
<feature type="domain" description="Helicase C-terminal" evidence="4">
    <location>
        <begin position="698"/>
        <end position="848"/>
    </location>
</feature>
<dbReference type="Pfam" id="PF00271">
    <property type="entry name" value="Helicase_C"/>
    <property type="match status" value="1"/>
</dbReference>
<dbReference type="KEGG" id="beq:BEWA_002890"/>
<dbReference type="Pfam" id="PF00176">
    <property type="entry name" value="SNF2-rel_dom"/>
    <property type="match status" value="2"/>
</dbReference>
<feature type="domain" description="Helicase ATP-binding" evidence="3">
    <location>
        <begin position="201"/>
        <end position="374"/>
    </location>
</feature>
<dbReference type="EMBL" id="CP001670">
    <property type="protein sequence ID" value="AFZ80882.1"/>
    <property type="molecule type" value="Genomic_DNA"/>
</dbReference>
<dbReference type="InterPro" id="IPR038718">
    <property type="entry name" value="SNF2-like_sf"/>
</dbReference>
<dbReference type="SUPFAM" id="SSF52540">
    <property type="entry name" value="P-loop containing nucleoside triphosphate hydrolases"/>
    <property type="match status" value="2"/>
</dbReference>
<dbReference type="PROSITE" id="PS51192">
    <property type="entry name" value="HELICASE_ATP_BIND_1"/>
    <property type="match status" value="1"/>
</dbReference>